<accession>A0ABU0DYI7</accession>
<reference evidence="1 2" key="1">
    <citation type="submission" date="2023-07" db="EMBL/GenBank/DDBJ databases">
        <title>Genomic Encyclopedia of Type Strains, Phase IV (KMG-IV): sequencing the most valuable type-strain genomes for metagenomic binning, comparative biology and taxonomic classification.</title>
        <authorList>
            <person name="Goeker M."/>
        </authorList>
    </citation>
    <scope>NUCLEOTIDE SEQUENCE [LARGE SCALE GENOMIC DNA]</scope>
    <source>
        <strain evidence="1 2">DSM 16784</strain>
    </source>
</reference>
<comment type="caution">
    <text evidence="1">The sequence shown here is derived from an EMBL/GenBank/DDBJ whole genome shotgun (WGS) entry which is preliminary data.</text>
</comment>
<gene>
    <name evidence="1" type="ORF">J2S15_000430</name>
</gene>
<dbReference type="Proteomes" id="UP001230220">
    <property type="component" value="Unassembled WGS sequence"/>
</dbReference>
<organism evidence="1 2">
    <name type="scientific">Breznakia pachnodae</name>
    <dbReference type="NCBI Taxonomy" id="265178"/>
    <lineage>
        <taxon>Bacteria</taxon>
        <taxon>Bacillati</taxon>
        <taxon>Bacillota</taxon>
        <taxon>Erysipelotrichia</taxon>
        <taxon>Erysipelotrichales</taxon>
        <taxon>Erysipelotrichaceae</taxon>
        <taxon>Breznakia</taxon>
    </lineage>
</organism>
<dbReference type="RefSeq" id="WP_307405033.1">
    <property type="nucleotide sequence ID" value="NZ_JAUSUR010000001.1"/>
</dbReference>
<keyword evidence="2" id="KW-1185">Reference proteome</keyword>
<protein>
    <submittedName>
        <fullName evidence="1">Phage-related protein</fullName>
    </submittedName>
</protein>
<name>A0ABU0DYI7_9FIRM</name>
<proteinExistence type="predicted"/>
<dbReference type="EMBL" id="JAUSUR010000001">
    <property type="protein sequence ID" value="MDQ0359699.1"/>
    <property type="molecule type" value="Genomic_DNA"/>
</dbReference>
<evidence type="ECO:0000313" key="2">
    <source>
        <dbReference type="Proteomes" id="UP001230220"/>
    </source>
</evidence>
<sequence>MFKFKEITNKAMSILPIEENFHTRATKRYNEIQVEGRDGSIFEETGYNNVVSSLELQVLDINRRDEILEWLSGSGDLEYNGRIAKIVIYDEVSIVRSESIYMAVVNYIRSPFWYTAKDQYICVKDSIHNLGNVYSEPLLLIKGKDGEKADITIGNIRFQYVFDSDGVVEIDSEEKKEYFNGKSKSKNIVIGFQYPKLCPGPNPVVVHSGNVEIKVKRKDRWL</sequence>
<evidence type="ECO:0000313" key="1">
    <source>
        <dbReference type="EMBL" id="MDQ0359699.1"/>
    </source>
</evidence>